<sequence length="79" mass="9008">MKHGTVVLNLMVFSGILKLQGLGEMVQEHHWKYSGGAYGSKYKFLKYISCEDNTNLSIYGHFSVRHIVWPPCKCGPNYV</sequence>
<feature type="signal peptide" evidence="1">
    <location>
        <begin position="1"/>
        <end position="23"/>
    </location>
</feature>
<reference evidence="2 3" key="1">
    <citation type="submission" date="2024-01" db="EMBL/GenBank/DDBJ databases">
        <title>The genomes of 5 underutilized Papilionoideae crops provide insights into root nodulation and disease resistanc.</title>
        <authorList>
            <person name="Jiang F."/>
        </authorList>
    </citation>
    <scope>NUCLEOTIDE SEQUENCE [LARGE SCALE GENOMIC DNA]</scope>
    <source>
        <strain evidence="2">LVBAO_FW01</strain>
        <tissue evidence="2">Leaves</tissue>
    </source>
</reference>
<evidence type="ECO:0000313" key="2">
    <source>
        <dbReference type="EMBL" id="KAK7324803.1"/>
    </source>
</evidence>
<comment type="caution">
    <text evidence="2">The sequence shown here is derived from an EMBL/GenBank/DDBJ whole genome shotgun (WGS) entry which is preliminary data.</text>
</comment>
<keyword evidence="3" id="KW-1185">Reference proteome</keyword>
<dbReference type="AlphaFoldDB" id="A0AAN9L0J7"/>
<accession>A0AAN9L0J7</accession>
<evidence type="ECO:0000256" key="1">
    <source>
        <dbReference type="SAM" id="SignalP"/>
    </source>
</evidence>
<protein>
    <submittedName>
        <fullName evidence="2">Uncharacterized protein</fullName>
    </submittedName>
</protein>
<gene>
    <name evidence="2" type="ORF">VNO77_28656</name>
</gene>
<dbReference type="Proteomes" id="UP001367508">
    <property type="component" value="Unassembled WGS sequence"/>
</dbReference>
<name>A0AAN9L0J7_CANGL</name>
<dbReference type="EMBL" id="JAYMYQ010000006">
    <property type="protein sequence ID" value="KAK7324803.1"/>
    <property type="molecule type" value="Genomic_DNA"/>
</dbReference>
<proteinExistence type="predicted"/>
<evidence type="ECO:0000313" key="3">
    <source>
        <dbReference type="Proteomes" id="UP001367508"/>
    </source>
</evidence>
<keyword evidence="1" id="KW-0732">Signal</keyword>
<feature type="chain" id="PRO_5043010442" evidence="1">
    <location>
        <begin position="24"/>
        <end position="79"/>
    </location>
</feature>
<organism evidence="2 3">
    <name type="scientific">Canavalia gladiata</name>
    <name type="common">Sword bean</name>
    <name type="synonym">Dolichos gladiatus</name>
    <dbReference type="NCBI Taxonomy" id="3824"/>
    <lineage>
        <taxon>Eukaryota</taxon>
        <taxon>Viridiplantae</taxon>
        <taxon>Streptophyta</taxon>
        <taxon>Embryophyta</taxon>
        <taxon>Tracheophyta</taxon>
        <taxon>Spermatophyta</taxon>
        <taxon>Magnoliopsida</taxon>
        <taxon>eudicotyledons</taxon>
        <taxon>Gunneridae</taxon>
        <taxon>Pentapetalae</taxon>
        <taxon>rosids</taxon>
        <taxon>fabids</taxon>
        <taxon>Fabales</taxon>
        <taxon>Fabaceae</taxon>
        <taxon>Papilionoideae</taxon>
        <taxon>50 kb inversion clade</taxon>
        <taxon>NPAAA clade</taxon>
        <taxon>indigoferoid/millettioid clade</taxon>
        <taxon>Phaseoleae</taxon>
        <taxon>Canavalia</taxon>
    </lineage>
</organism>